<dbReference type="EMBL" id="LFJN01000016">
    <property type="protein sequence ID" value="KPI39009.1"/>
    <property type="molecule type" value="Genomic_DNA"/>
</dbReference>
<dbReference type="Proteomes" id="UP000038010">
    <property type="component" value="Unassembled WGS sequence"/>
</dbReference>
<dbReference type="STRING" id="1664694.A0A0N0NLG3"/>
<dbReference type="VEuPathDB" id="FungiDB:AB675_4499"/>
<feature type="compositionally biased region" description="Polar residues" evidence="1">
    <location>
        <begin position="100"/>
        <end position="115"/>
    </location>
</feature>
<comment type="caution">
    <text evidence="2">The sequence shown here is derived from an EMBL/GenBank/DDBJ whole genome shotgun (WGS) entry which is preliminary data.</text>
</comment>
<accession>A0A0N0NLG3</accession>
<dbReference type="OrthoDB" id="5355007at2759"/>
<dbReference type="Gene3D" id="1.10.246.140">
    <property type="match status" value="1"/>
</dbReference>
<feature type="region of interest" description="Disordered" evidence="1">
    <location>
        <begin position="97"/>
        <end position="128"/>
    </location>
</feature>
<evidence type="ECO:0000313" key="3">
    <source>
        <dbReference type="Proteomes" id="UP000038010"/>
    </source>
</evidence>
<reference evidence="2 3" key="1">
    <citation type="submission" date="2015-06" db="EMBL/GenBank/DDBJ databases">
        <title>Draft genome of the ant-associated black yeast Phialophora attae CBS 131958.</title>
        <authorList>
            <person name="Moreno L.F."/>
            <person name="Stielow B.J."/>
            <person name="de Hoog S."/>
            <person name="Vicente V.A."/>
            <person name="Weiss V.A."/>
            <person name="de Vries M."/>
            <person name="Cruz L.M."/>
            <person name="Souza E.M."/>
        </authorList>
    </citation>
    <scope>NUCLEOTIDE SEQUENCE [LARGE SCALE GENOMIC DNA]</scope>
    <source>
        <strain evidence="2 3">CBS 131958</strain>
    </source>
</reference>
<keyword evidence="3" id="KW-1185">Reference proteome</keyword>
<dbReference type="RefSeq" id="XP_017998972.1">
    <property type="nucleotide sequence ID" value="XM_018144639.1"/>
</dbReference>
<organism evidence="2 3">
    <name type="scientific">Cyphellophora attinorum</name>
    <dbReference type="NCBI Taxonomy" id="1664694"/>
    <lineage>
        <taxon>Eukaryota</taxon>
        <taxon>Fungi</taxon>
        <taxon>Dikarya</taxon>
        <taxon>Ascomycota</taxon>
        <taxon>Pezizomycotina</taxon>
        <taxon>Eurotiomycetes</taxon>
        <taxon>Chaetothyriomycetidae</taxon>
        <taxon>Chaetothyriales</taxon>
        <taxon>Cyphellophoraceae</taxon>
        <taxon>Cyphellophora</taxon>
    </lineage>
</organism>
<name>A0A0N0NLG3_9EURO</name>
<dbReference type="InterPro" id="IPR038212">
    <property type="entry name" value="TF_EnY2_sf"/>
</dbReference>
<gene>
    <name evidence="2" type="ORF">AB675_4499</name>
</gene>
<feature type="compositionally biased region" description="Low complexity" evidence="1">
    <location>
        <begin position="116"/>
        <end position="128"/>
    </location>
</feature>
<proteinExistence type="predicted"/>
<sequence>MAQPSQPSDHGIYLPHPISEDAQELPGESAAALVNALRAQNAIPELSNTMADGLARSGWTDRVRALAQELMRNGTCNTMPELMKEVYRRVGVSPDAPYHSQGSATGSSNGVAQANGSSTPTASQAGAGAAIPGQGAIVVSKEWTGGEGGLPDVRLPHGPIDEGMAYVREKIKDVVKFEDET</sequence>
<evidence type="ECO:0000313" key="2">
    <source>
        <dbReference type="EMBL" id="KPI39009.1"/>
    </source>
</evidence>
<protein>
    <submittedName>
        <fullName evidence="2">Uncharacterized protein</fullName>
    </submittedName>
</protein>
<dbReference type="GeneID" id="28736519"/>
<dbReference type="AlphaFoldDB" id="A0A0N0NLG3"/>
<evidence type="ECO:0000256" key="1">
    <source>
        <dbReference type="SAM" id="MobiDB-lite"/>
    </source>
</evidence>